<evidence type="ECO:0000256" key="1">
    <source>
        <dbReference type="SAM" id="SignalP"/>
    </source>
</evidence>
<dbReference type="STRING" id="512565.AMIS_75510"/>
<evidence type="ECO:0000313" key="3">
    <source>
        <dbReference type="Proteomes" id="UP000007882"/>
    </source>
</evidence>
<sequence length="224" mass="23842">MRRDRIAGLLIAAALVLTAPGCGAFDALDGLGGIGRADRPDRTGPLGGWNTAGCAFARSPRHTVVAGNVRTPFTPPRLAAAMERIDSGGRERFPQRYSGIEIDQKRVRAVVYRVPSAGFDDFVRRSAEDSCIVVRDSAHAVAELTGWNDRIIADLHYWEGQGVRIVTVGSRHDGAGVEIGTPDIDQARRLLPARYGVAAPLVLVEEGPVTPLTRSRPSAPGSGG</sequence>
<protein>
    <recommendedName>
        <fullName evidence="4">Lipoprotein</fullName>
    </recommendedName>
</protein>
<dbReference type="AlphaFoldDB" id="I0HID4"/>
<feature type="signal peptide" evidence="1">
    <location>
        <begin position="1"/>
        <end position="24"/>
    </location>
</feature>
<dbReference type="PATRIC" id="fig|512565.3.peg.7562"/>
<dbReference type="EMBL" id="AP012319">
    <property type="protein sequence ID" value="BAL92771.1"/>
    <property type="molecule type" value="Genomic_DNA"/>
</dbReference>
<accession>I0HID4</accession>
<dbReference type="HOGENOM" id="CLU_1286486_0_0_11"/>
<dbReference type="OrthoDB" id="3215293at2"/>
<gene>
    <name evidence="2" type="ordered locus">AMIS_75510</name>
</gene>
<keyword evidence="3" id="KW-1185">Reference proteome</keyword>
<keyword evidence="1" id="KW-0732">Signal</keyword>
<dbReference type="Proteomes" id="UP000007882">
    <property type="component" value="Chromosome"/>
</dbReference>
<proteinExistence type="predicted"/>
<evidence type="ECO:0000313" key="2">
    <source>
        <dbReference type="EMBL" id="BAL92771.1"/>
    </source>
</evidence>
<dbReference type="RefSeq" id="WP_014447655.1">
    <property type="nucleotide sequence ID" value="NC_017093.1"/>
</dbReference>
<feature type="chain" id="PRO_5003628935" description="Lipoprotein" evidence="1">
    <location>
        <begin position="25"/>
        <end position="224"/>
    </location>
</feature>
<dbReference type="KEGG" id="ams:AMIS_75510"/>
<reference evidence="2 3" key="1">
    <citation type="submission" date="2012-02" db="EMBL/GenBank/DDBJ databases">
        <title>Complete genome sequence of Actinoplanes missouriensis 431 (= NBRC 102363).</title>
        <authorList>
            <person name="Ohnishi Y."/>
            <person name="Ishikawa J."/>
            <person name="Sekine M."/>
            <person name="Hosoyama A."/>
            <person name="Harada T."/>
            <person name="Narita H."/>
            <person name="Hata T."/>
            <person name="Konno Y."/>
            <person name="Tutikane K."/>
            <person name="Fujita N."/>
            <person name="Horinouchi S."/>
            <person name="Hayakawa M."/>
        </authorList>
    </citation>
    <scope>NUCLEOTIDE SEQUENCE [LARGE SCALE GENOMIC DNA]</scope>
    <source>
        <strain evidence="3">ATCC 14538 / DSM 43046 / CBS 188.64 / JCM 3121 / NBRC 102363 / NCIMB 12654 / NRRL B-3342 / UNCC 431</strain>
    </source>
</reference>
<organism evidence="2 3">
    <name type="scientific">Actinoplanes missouriensis (strain ATCC 14538 / DSM 43046 / CBS 188.64 / JCM 3121 / NBRC 102363 / NCIMB 12654 / NRRL B-3342 / UNCC 431)</name>
    <dbReference type="NCBI Taxonomy" id="512565"/>
    <lineage>
        <taxon>Bacteria</taxon>
        <taxon>Bacillati</taxon>
        <taxon>Actinomycetota</taxon>
        <taxon>Actinomycetes</taxon>
        <taxon>Micromonosporales</taxon>
        <taxon>Micromonosporaceae</taxon>
        <taxon>Actinoplanes</taxon>
    </lineage>
</organism>
<dbReference type="eggNOG" id="ENOG50344GB">
    <property type="taxonomic scope" value="Bacteria"/>
</dbReference>
<name>I0HID4_ACTM4</name>
<evidence type="ECO:0008006" key="4">
    <source>
        <dbReference type="Google" id="ProtNLM"/>
    </source>
</evidence>